<evidence type="ECO:0000256" key="1">
    <source>
        <dbReference type="SAM" id="Phobius"/>
    </source>
</evidence>
<proteinExistence type="predicted"/>
<keyword evidence="1" id="KW-1133">Transmembrane helix</keyword>
<evidence type="ECO:0000313" key="2">
    <source>
        <dbReference type="EMBL" id="TQL34239.1"/>
    </source>
</evidence>
<feature type="transmembrane region" description="Helical" evidence="1">
    <location>
        <begin position="53"/>
        <end position="72"/>
    </location>
</feature>
<organism evidence="2 3">
    <name type="scientific">Barrientosiimonas humi</name>
    <dbReference type="NCBI Taxonomy" id="999931"/>
    <lineage>
        <taxon>Bacteria</taxon>
        <taxon>Bacillati</taxon>
        <taxon>Actinomycetota</taxon>
        <taxon>Actinomycetes</taxon>
        <taxon>Micrococcales</taxon>
        <taxon>Dermacoccaceae</taxon>
        <taxon>Barrientosiimonas</taxon>
    </lineage>
</organism>
<sequence length="376" mass="41910">MSDPHAKLYQTKMTLLGVLFAVVGIVLVAFARWLQVVELGTWQWLQAVPFSELGATLFGIGVVGTAYDYYTARDAETNAKRRLRETLKEEAPVMRDAVIEGFAVKADDLKRVATPELLDDLATNAMALRLGDEQFAREIYADVRDQAIRAPERWHDVDVSIRLSTAVERSTTGAPLFDIAVEWTYTTVPGHNVRRFASVSDRDEYYELVSDVPSTSTWFMPSKSGIDASSRKSFELLEFSVDGVAQRIRRTARKTGQTYSVSLEPADGKPVRLRQVYRARGAATGHLLFVELPVPIRNISLSLDYTDTDIATMTVSDLVTSANRPRISRLPEQLPGKEVSIELPGWLLPRSGFTFVWTLTSELPPAARPTRDQDAA</sequence>
<protein>
    <submittedName>
        <fullName evidence="2">Uncharacterized protein</fullName>
    </submittedName>
</protein>
<feature type="transmembrane region" description="Helical" evidence="1">
    <location>
        <begin position="12"/>
        <end position="33"/>
    </location>
</feature>
<dbReference type="Proteomes" id="UP000318336">
    <property type="component" value="Unassembled WGS sequence"/>
</dbReference>
<gene>
    <name evidence="2" type="ORF">FB554_2402</name>
</gene>
<keyword evidence="1" id="KW-0812">Transmembrane</keyword>
<evidence type="ECO:0000313" key="3">
    <source>
        <dbReference type="Proteomes" id="UP000318336"/>
    </source>
</evidence>
<dbReference type="AlphaFoldDB" id="A0A542XEI8"/>
<name>A0A542XEI8_9MICO</name>
<accession>A0A542XEI8</accession>
<keyword evidence="1" id="KW-0472">Membrane</keyword>
<reference evidence="2 3" key="1">
    <citation type="submission" date="2019-06" db="EMBL/GenBank/DDBJ databases">
        <title>Sequencing the genomes of 1000 actinobacteria strains.</title>
        <authorList>
            <person name="Klenk H.-P."/>
        </authorList>
    </citation>
    <scope>NUCLEOTIDE SEQUENCE [LARGE SCALE GENOMIC DNA]</scope>
    <source>
        <strain evidence="2 3">DSM 24617</strain>
    </source>
</reference>
<dbReference type="RefSeq" id="WP_142006359.1">
    <property type="nucleotide sequence ID" value="NZ_CAJTBP010000001.1"/>
</dbReference>
<comment type="caution">
    <text evidence="2">The sequence shown here is derived from an EMBL/GenBank/DDBJ whole genome shotgun (WGS) entry which is preliminary data.</text>
</comment>
<dbReference type="EMBL" id="VFOK01000001">
    <property type="protein sequence ID" value="TQL34239.1"/>
    <property type="molecule type" value="Genomic_DNA"/>
</dbReference>
<dbReference type="OrthoDB" id="3453448at2"/>
<keyword evidence="3" id="KW-1185">Reference proteome</keyword>